<evidence type="ECO:0000256" key="2">
    <source>
        <dbReference type="ARBA" id="ARBA00010961"/>
    </source>
</evidence>
<dbReference type="PANTHER" id="PTHR33217:SF8">
    <property type="entry name" value="MUTATOR FAMILY TRANSPOSASE"/>
    <property type="match status" value="1"/>
</dbReference>
<evidence type="ECO:0000256" key="3">
    <source>
        <dbReference type="ARBA" id="ARBA00022578"/>
    </source>
</evidence>
<dbReference type="GO" id="GO:0003677">
    <property type="term" value="F:DNA binding"/>
    <property type="evidence" value="ECO:0007669"/>
    <property type="project" value="UniProtKB-UniRule"/>
</dbReference>
<dbReference type="Pfam" id="PF00872">
    <property type="entry name" value="Transposase_mut"/>
    <property type="match status" value="1"/>
</dbReference>
<dbReference type="GO" id="GO:0004803">
    <property type="term" value="F:transposase activity"/>
    <property type="evidence" value="ECO:0007669"/>
    <property type="project" value="UniProtKB-UniRule"/>
</dbReference>
<comment type="function">
    <text evidence="1 6">Required for the transposition of the insertion element.</text>
</comment>
<protein>
    <recommendedName>
        <fullName evidence="6">Mutator family transposase</fullName>
    </recommendedName>
</protein>
<keyword evidence="4 6" id="KW-0238">DNA-binding</keyword>
<gene>
    <name evidence="7" type="ORF">BBF96_11500</name>
</gene>
<dbReference type="KEGG" id="aft:BBF96_11500"/>
<evidence type="ECO:0000313" key="7">
    <source>
        <dbReference type="EMBL" id="AZR73961.1"/>
    </source>
</evidence>
<dbReference type="GO" id="GO:0006313">
    <property type="term" value="P:DNA transposition"/>
    <property type="evidence" value="ECO:0007669"/>
    <property type="project" value="UniProtKB-UniRule"/>
</dbReference>
<dbReference type="EMBL" id="CP016379">
    <property type="protein sequence ID" value="AZR73961.1"/>
    <property type="molecule type" value="Genomic_DNA"/>
</dbReference>
<evidence type="ECO:0000256" key="1">
    <source>
        <dbReference type="ARBA" id="ARBA00002190"/>
    </source>
</evidence>
<keyword evidence="6" id="KW-0814">Transposable element</keyword>
<evidence type="ECO:0000256" key="5">
    <source>
        <dbReference type="ARBA" id="ARBA00023172"/>
    </source>
</evidence>
<keyword evidence="8" id="KW-1185">Reference proteome</keyword>
<dbReference type="AlphaFoldDB" id="A0A3Q9HRX8"/>
<organism evidence="7 8">
    <name type="scientific">Anoxybacter fermentans</name>
    <dbReference type="NCBI Taxonomy" id="1323375"/>
    <lineage>
        <taxon>Bacteria</taxon>
        <taxon>Bacillati</taxon>
        <taxon>Bacillota</taxon>
        <taxon>Clostridia</taxon>
        <taxon>Halanaerobiales</taxon>
        <taxon>Anoxybacter</taxon>
    </lineage>
</organism>
<sequence length="73" mass="8869">MHKVRNTITKVRKKHVNEITEDLKTIYTAPDMEYVRKALEEFCNKWGQIYPKITQSWWNEQNELLTLTFQRAL</sequence>
<keyword evidence="3 6" id="KW-0815">Transposition</keyword>
<evidence type="ECO:0000256" key="4">
    <source>
        <dbReference type="ARBA" id="ARBA00023125"/>
    </source>
</evidence>
<evidence type="ECO:0000313" key="8">
    <source>
        <dbReference type="Proteomes" id="UP000267250"/>
    </source>
</evidence>
<keyword evidence="5 6" id="KW-0233">DNA recombination</keyword>
<reference evidence="7 8" key="1">
    <citation type="submission" date="2016-07" db="EMBL/GenBank/DDBJ databases">
        <title>Genome and transcriptome analysis of iron-reducing fermentative bacteria Anoxybacter fermentans.</title>
        <authorList>
            <person name="Zeng X."/>
            <person name="Shao Z."/>
        </authorList>
    </citation>
    <scope>NUCLEOTIDE SEQUENCE [LARGE SCALE GENOMIC DNA]</scope>
    <source>
        <strain evidence="7 8">DY22613</strain>
    </source>
</reference>
<dbReference type="Proteomes" id="UP000267250">
    <property type="component" value="Chromosome"/>
</dbReference>
<accession>A0A3Q9HRX8</accession>
<dbReference type="InterPro" id="IPR001207">
    <property type="entry name" value="Transposase_mutator"/>
</dbReference>
<evidence type="ECO:0000256" key="6">
    <source>
        <dbReference type="RuleBase" id="RU365089"/>
    </source>
</evidence>
<proteinExistence type="inferred from homology"/>
<dbReference type="PANTHER" id="PTHR33217">
    <property type="entry name" value="TRANSPOSASE FOR INSERTION SEQUENCE ELEMENT IS1081"/>
    <property type="match status" value="1"/>
</dbReference>
<comment type="similarity">
    <text evidence="2 6">Belongs to the transposase mutator family.</text>
</comment>
<name>A0A3Q9HRX8_9FIRM</name>